<dbReference type="AlphaFoldDB" id="A0A212RPX0"/>
<dbReference type="PANTHER" id="PTHR20974:SF0">
    <property type="entry name" value="UPF0585 PROTEIN CG18661"/>
    <property type="match status" value="1"/>
</dbReference>
<dbReference type="InterPro" id="IPR029063">
    <property type="entry name" value="SAM-dependent_MTases_sf"/>
</dbReference>
<protein>
    <recommendedName>
        <fullName evidence="3">DUF938 domain-containing protein</fullName>
    </recommendedName>
</protein>
<proteinExistence type="predicted"/>
<dbReference type="EMBL" id="FYDG01000006">
    <property type="protein sequence ID" value="SNB74446.1"/>
    <property type="molecule type" value="Genomic_DNA"/>
</dbReference>
<evidence type="ECO:0008006" key="3">
    <source>
        <dbReference type="Google" id="ProtNLM"/>
    </source>
</evidence>
<evidence type="ECO:0000313" key="1">
    <source>
        <dbReference type="EMBL" id="SNB74446.1"/>
    </source>
</evidence>
<keyword evidence="2" id="KW-1185">Reference proteome</keyword>
<dbReference type="SUPFAM" id="SSF53335">
    <property type="entry name" value="S-adenosyl-L-methionine-dependent methyltransferases"/>
    <property type="match status" value="1"/>
</dbReference>
<dbReference type="InterPro" id="IPR010342">
    <property type="entry name" value="DUF938"/>
</dbReference>
<dbReference type="Pfam" id="PF06080">
    <property type="entry name" value="DUF938"/>
    <property type="match status" value="1"/>
</dbReference>
<dbReference type="OrthoDB" id="5525831at2"/>
<evidence type="ECO:0000313" key="2">
    <source>
        <dbReference type="Proteomes" id="UP000198418"/>
    </source>
</evidence>
<name>A0A212RPX0_RHOAC</name>
<dbReference type="Gene3D" id="3.40.50.150">
    <property type="entry name" value="Vaccinia Virus protein VP39"/>
    <property type="match status" value="1"/>
</dbReference>
<gene>
    <name evidence="1" type="ORF">SAMN06265338_10675</name>
</gene>
<dbReference type="PANTHER" id="PTHR20974">
    <property type="entry name" value="UPF0585 PROTEIN CG18661"/>
    <property type="match status" value="1"/>
</dbReference>
<accession>A0A212RPX0</accession>
<reference evidence="2" key="1">
    <citation type="submission" date="2017-06" db="EMBL/GenBank/DDBJ databases">
        <authorList>
            <person name="Varghese N."/>
            <person name="Submissions S."/>
        </authorList>
    </citation>
    <scope>NUCLEOTIDE SEQUENCE [LARGE SCALE GENOMIC DNA]</scope>
    <source>
        <strain evidence="2">DSM 137</strain>
    </source>
</reference>
<dbReference type="Proteomes" id="UP000198418">
    <property type="component" value="Unassembled WGS sequence"/>
</dbReference>
<dbReference type="RefSeq" id="WP_088521093.1">
    <property type="nucleotide sequence ID" value="NZ_FYDG01000006.1"/>
</dbReference>
<sequence length="212" mass="22309">MDPRQTAPAVARNRDALLVLLRYVLPREGRVLEIASGTGEHVVHFARNLPGVSFQPSDPDAAARASIAAWTAAERLANVAAPLALDAAAPDWPIARADAALCINMVHISPWRATLGLFAGARKILSVGAPLFLYGAYKRGGAHTAPSNVAFDEWLRAKNPEFGVRDLESVVAAAAANGFGPPEIFEMPANNLSLVFRASSPVPTTAASPAGR</sequence>
<organism evidence="1 2">
    <name type="scientific">Rhodoblastus acidophilus</name>
    <name type="common">Rhodopseudomonas acidophila</name>
    <dbReference type="NCBI Taxonomy" id="1074"/>
    <lineage>
        <taxon>Bacteria</taxon>
        <taxon>Pseudomonadati</taxon>
        <taxon>Pseudomonadota</taxon>
        <taxon>Alphaproteobacteria</taxon>
        <taxon>Hyphomicrobiales</taxon>
        <taxon>Rhodoblastaceae</taxon>
        <taxon>Rhodoblastus</taxon>
    </lineage>
</organism>